<evidence type="ECO:0000256" key="1">
    <source>
        <dbReference type="SAM" id="MobiDB-lite"/>
    </source>
</evidence>
<dbReference type="PANTHER" id="PTHR46704:SF9">
    <property type="entry name" value="BHLH DOMAIN-CONTAINING PROTEIN"/>
    <property type="match status" value="1"/>
</dbReference>
<sequence length="346" mass="40038">MNFASEKKTRQIKVGHKVHEIRVQRDLFRRLLSLAMEDNIDVEKTLSYPITSVPMSLCHADGTLHKTPKSVMVGVLTSNTTNDEVPRRYDAVIFDGFFLLHTMKDIPKTFGNISKKIMSILTATHARRVDIVFDQYFSPSIKEYERAQRHEVRNREYFITGPEQVRPVDFIKELRNIEFKQAFINFLITHWSTNEMAEFIGNTIINLNYKECYTYSAHNNSVTSYAYDNLSCQNHEEADTKIIFHICQMGNDVSDVSIKTSDTDILIVMLGNMDHLRNNNLKIYMEYGTMHSKKWINISELQITLGPLLCQSLPGFHALTEDDIDNEESDDDEELITDVSDYDENN</sequence>
<reference evidence="2 3" key="1">
    <citation type="journal article" date="2024" name="Insects">
        <title>An Improved Chromosome-Level Genome Assembly of the Firefly Pyrocoelia pectoralis.</title>
        <authorList>
            <person name="Fu X."/>
            <person name="Meyer-Rochow V.B."/>
            <person name="Ballantyne L."/>
            <person name="Zhu X."/>
        </authorList>
    </citation>
    <scope>NUCLEOTIDE SEQUENCE [LARGE SCALE GENOMIC DNA]</scope>
    <source>
        <strain evidence="2">XCY_ONT2</strain>
    </source>
</reference>
<dbReference type="Proteomes" id="UP001329430">
    <property type="component" value="Chromosome 10"/>
</dbReference>
<evidence type="ECO:0000313" key="2">
    <source>
        <dbReference type="EMBL" id="KAK5638339.1"/>
    </source>
</evidence>
<dbReference type="PANTHER" id="PTHR46704">
    <property type="entry name" value="CXC DOMAIN-CONTAINING PROTEIN-RELATED"/>
    <property type="match status" value="1"/>
</dbReference>
<dbReference type="AlphaFoldDB" id="A0AAN7V6Q3"/>
<name>A0AAN7V6Q3_9COLE</name>
<protein>
    <submittedName>
        <fullName evidence="2">Uncharacterized protein</fullName>
    </submittedName>
</protein>
<comment type="caution">
    <text evidence="2">The sequence shown here is derived from an EMBL/GenBank/DDBJ whole genome shotgun (WGS) entry which is preliminary data.</text>
</comment>
<gene>
    <name evidence="2" type="ORF">RI129_012634</name>
</gene>
<accession>A0AAN7V6Q3</accession>
<proteinExistence type="predicted"/>
<feature type="region of interest" description="Disordered" evidence="1">
    <location>
        <begin position="322"/>
        <end position="346"/>
    </location>
</feature>
<keyword evidence="3" id="KW-1185">Reference proteome</keyword>
<organism evidence="2 3">
    <name type="scientific">Pyrocoelia pectoralis</name>
    <dbReference type="NCBI Taxonomy" id="417401"/>
    <lineage>
        <taxon>Eukaryota</taxon>
        <taxon>Metazoa</taxon>
        <taxon>Ecdysozoa</taxon>
        <taxon>Arthropoda</taxon>
        <taxon>Hexapoda</taxon>
        <taxon>Insecta</taxon>
        <taxon>Pterygota</taxon>
        <taxon>Neoptera</taxon>
        <taxon>Endopterygota</taxon>
        <taxon>Coleoptera</taxon>
        <taxon>Polyphaga</taxon>
        <taxon>Elateriformia</taxon>
        <taxon>Elateroidea</taxon>
        <taxon>Lampyridae</taxon>
        <taxon>Lampyrinae</taxon>
        <taxon>Pyrocoelia</taxon>
    </lineage>
</organism>
<dbReference type="EMBL" id="JAVRBK010000010">
    <property type="protein sequence ID" value="KAK5638339.1"/>
    <property type="molecule type" value="Genomic_DNA"/>
</dbReference>
<evidence type="ECO:0000313" key="3">
    <source>
        <dbReference type="Proteomes" id="UP001329430"/>
    </source>
</evidence>